<keyword evidence="5" id="KW-0408">Iron</keyword>
<dbReference type="Proteomes" id="UP001596337">
    <property type="component" value="Unassembled WGS sequence"/>
</dbReference>
<organism evidence="8 9">
    <name type="scientific">Haloechinothrix salitolerans</name>
    <dbReference type="NCBI Taxonomy" id="926830"/>
    <lineage>
        <taxon>Bacteria</taxon>
        <taxon>Bacillati</taxon>
        <taxon>Actinomycetota</taxon>
        <taxon>Actinomycetes</taxon>
        <taxon>Pseudonocardiales</taxon>
        <taxon>Pseudonocardiaceae</taxon>
        <taxon>Haloechinothrix</taxon>
    </lineage>
</organism>
<keyword evidence="6" id="KW-0411">Iron-sulfur</keyword>
<keyword evidence="3" id="KW-0479">Metal-binding</keyword>
<dbReference type="RefSeq" id="WP_345396550.1">
    <property type="nucleotide sequence ID" value="NZ_BAABLA010000025.1"/>
</dbReference>
<feature type="domain" description="Nitrite/Sulfite reductase ferredoxin-like" evidence="7">
    <location>
        <begin position="251"/>
        <end position="309"/>
    </location>
</feature>
<dbReference type="InterPro" id="IPR045854">
    <property type="entry name" value="NO2/SO3_Rdtase_4Fe4S_sf"/>
</dbReference>
<keyword evidence="9" id="KW-1185">Reference proteome</keyword>
<dbReference type="EC" id="1.14.13.83" evidence="8"/>
<dbReference type="InterPro" id="IPR036136">
    <property type="entry name" value="Nit/Sulf_reduc_fer-like_dom_sf"/>
</dbReference>
<reference evidence="9" key="1">
    <citation type="journal article" date="2019" name="Int. J. Syst. Evol. Microbiol.">
        <title>The Global Catalogue of Microorganisms (GCM) 10K type strain sequencing project: providing services to taxonomists for standard genome sequencing and annotation.</title>
        <authorList>
            <consortium name="The Broad Institute Genomics Platform"/>
            <consortium name="The Broad Institute Genome Sequencing Center for Infectious Disease"/>
            <person name="Wu L."/>
            <person name="Ma J."/>
        </authorList>
    </citation>
    <scope>NUCLEOTIDE SEQUENCE [LARGE SCALE GENOMIC DNA]</scope>
    <source>
        <strain evidence="9">KCTC 32255</strain>
    </source>
</reference>
<dbReference type="InterPro" id="IPR005117">
    <property type="entry name" value="NiRdtase/SiRdtase_haem-b_fer"/>
</dbReference>
<evidence type="ECO:0000256" key="1">
    <source>
        <dbReference type="ARBA" id="ARBA00022485"/>
    </source>
</evidence>
<dbReference type="InterPro" id="IPR012798">
    <property type="entry name" value="Cbl_synth_CobG-like"/>
</dbReference>
<name>A0ABW2BYX9_9PSEU</name>
<evidence type="ECO:0000256" key="3">
    <source>
        <dbReference type="ARBA" id="ARBA00022723"/>
    </source>
</evidence>
<keyword evidence="1" id="KW-0004">4Fe-4S</keyword>
<dbReference type="Pfam" id="PF03460">
    <property type="entry name" value="NIR_SIR_ferr"/>
    <property type="match status" value="2"/>
</dbReference>
<evidence type="ECO:0000313" key="9">
    <source>
        <dbReference type="Proteomes" id="UP001596337"/>
    </source>
</evidence>
<gene>
    <name evidence="8" type="primary">cobG</name>
    <name evidence="8" type="ORF">ACFQGD_11590</name>
</gene>
<dbReference type="SUPFAM" id="SSF56014">
    <property type="entry name" value="Nitrite and sulphite reductase 4Fe-4S domain-like"/>
    <property type="match status" value="1"/>
</dbReference>
<evidence type="ECO:0000256" key="5">
    <source>
        <dbReference type="ARBA" id="ARBA00023004"/>
    </source>
</evidence>
<dbReference type="InterPro" id="IPR051329">
    <property type="entry name" value="NIR_SIR_4Fe-4S"/>
</dbReference>
<dbReference type="SUPFAM" id="SSF55124">
    <property type="entry name" value="Nitrite/Sulfite reductase N-terminal domain-like"/>
    <property type="match status" value="2"/>
</dbReference>
<dbReference type="Gene3D" id="3.30.413.10">
    <property type="entry name" value="Sulfite Reductase Hemoprotein, domain 1"/>
    <property type="match status" value="2"/>
</dbReference>
<evidence type="ECO:0000256" key="2">
    <source>
        <dbReference type="ARBA" id="ARBA00022617"/>
    </source>
</evidence>
<proteinExistence type="predicted"/>
<protein>
    <submittedName>
        <fullName evidence="8">Precorrin-3B synthase</fullName>
        <ecNumber evidence="8">1.14.13.83</ecNumber>
    </submittedName>
</protein>
<dbReference type="Gene3D" id="3.90.480.10">
    <property type="entry name" value="Sulfite Reductase Hemoprotein,Domain 2"/>
    <property type="match status" value="1"/>
</dbReference>
<comment type="caution">
    <text evidence="8">The sequence shown here is derived from an EMBL/GenBank/DDBJ whole genome shotgun (WGS) entry which is preliminary data.</text>
</comment>
<evidence type="ECO:0000313" key="8">
    <source>
        <dbReference type="EMBL" id="MFC6867789.1"/>
    </source>
</evidence>
<keyword evidence="4 8" id="KW-0560">Oxidoreductase</keyword>
<dbReference type="GO" id="GO:0043818">
    <property type="term" value="F:precorrin-3B synthase activity"/>
    <property type="evidence" value="ECO:0007669"/>
    <property type="project" value="UniProtKB-EC"/>
</dbReference>
<sequence>MPNNPAPPRNRADACPGALTTHVADDGALARVRLPGGRVSAAQLAVLASCAESLGDGALHLTSRANVQLRAVSDTVALAERLAAAGLLPSATHERVRNVVASPASGLVGGLADVRPLVAELDAAIRARPELAELPGRFWFGLDDGRGDVGGSFDDRVDVCWRAVSLETGALLLAGADTGVRVPIAEAVDVLVDVAAAFVRCRGEAWQVRELDDTVRAELLADRGESRFPRDRAIHRTQRGEGVCHLGAVRQDDGRTALHVGLRFGTSTAAQARLLADIAGEAIVTPWRSVLLPDLDDEDARTAKRRLDDAGLLVDARNPAASITACIGSQGCAKALADVRADATNAMSELATVHDEAGVAAHFAGCTRRCGRPPTPAVDVLADGDGYLVDGERVAVGELADVLGRKDRG</sequence>
<evidence type="ECO:0000256" key="6">
    <source>
        <dbReference type="ARBA" id="ARBA00023014"/>
    </source>
</evidence>
<dbReference type="PANTHER" id="PTHR32439">
    <property type="entry name" value="FERREDOXIN--NITRITE REDUCTASE, CHLOROPLASTIC"/>
    <property type="match status" value="1"/>
</dbReference>
<evidence type="ECO:0000259" key="7">
    <source>
        <dbReference type="Pfam" id="PF03460"/>
    </source>
</evidence>
<keyword evidence="2" id="KW-0349">Heme</keyword>
<dbReference type="EMBL" id="JBHSXX010000001">
    <property type="protein sequence ID" value="MFC6867789.1"/>
    <property type="molecule type" value="Genomic_DNA"/>
</dbReference>
<dbReference type="NCBIfam" id="TIGR02435">
    <property type="entry name" value="CobG"/>
    <property type="match status" value="1"/>
</dbReference>
<evidence type="ECO:0000256" key="4">
    <source>
        <dbReference type="ARBA" id="ARBA00023002"/>
    </source>
</evidence>
<feature type="domain" description="Nitrite/Sulfite reductase ferredoxin-like" evidence="7">
    <location>
        <begin position="29"/>
        <end position="83"/>
    </location>
</feature>
<dbReference type="PANTHER" id="PTHR32439:SF9">
    <property type="entry name" value="BLR3264 PROTEIN"/>
    <property type="match status" value="1"/>
</dbReference>
<accession>A0ABW2BYX9</accession>